<comment type="subcellular location">
    <subcellularLocation>
        <location evidence="1 11">Cytoplasm</location>
    </subcellularLocation>
</comment>
<evidence type="ECO:0000313" key="13">
    <source>
        <dbReference type="Proteomes" id="UP000001554"/>
    </source>
</evidence>
<dbReference type="PANTHER" id="PTHR22624:SF49">
    <property type="entry name" value="CYSTEINE PROTEASE"/>
    <property type="match status" value="1"/>
</dbReference>
<evidence type="ECO:0000256" key="6">
    <source>
        <dbReference type="ARBA" id="ARBA00022801"/>
    </source>
</evidence>
<dbReference type="GO" id="GO:0005737">
    <property type="term" value="C:cytoplasm"/>
    <property type="evidence" value="ECO:0000318"/>
    <property type="project" value="GO_Central"/>
</dbReference>
<organism evidence="13 14">
    <name type="scientific">Branchiostoma floridae</name>
    <name type="common">Florida lancelet</name>
    <name type="synonym">Amphioxus</name>
    <dbReference type="NCBI Taxonomy" id="7739"/>
    <lineage>
        <taxon>Eukaryota</taxon>
        <taxon>Metazoa</taxon>
        <taxon>Chordata</taxon>
        <taxon>Cephalochordata</taxon>
        <taxon>Leptocardii</taxon>
        <taxon>Amphioxiformes</taxon>
        <taxon>Branchiostomatidae</taxon>
        <taxon>Branchiostoma</taxon>
    </lineage>
</organism>
<dbReference type="SUPFAM" id="SSF54001">
    <property type="entry name" value="Cysteine proteinases"/>
    <property type="match status" value="1"/>
</dbReference>
<dbReference type="RefSeq" id="XP_035693101.1">
    <property type="nucleotide sequence ID" value="XM_035837208.1"/>
</dbReference>
<evidence type="ECO:0000313" key="14">
    <source>
        <dbReference type="RefSeq" id="XP_035693099.1"/>
    </source>
</evidence>
<comment type="similarity">
    <text evidence="2 11">Belongs to the peptidase C54 family.</text>
</comment>
<dbReference type="Proteomes" id="UP000001554">
    <property type="component" value="Chromosome 12"/>
</dbReference>
<dbReference type="InterPro" id="IPR046792">
    <property type="entry name" value="Peptidase_C54_cat"/>
</dbReference>
<keyword evidence="4 11" id="KW-0963">Cytoplasm</keyword>
<evidence type="ECO:0000313" key="15">
    <source>
        <dbReference type="RefSeq" id="XP_035693101.1"/>
    </source>
</evidence>
<reference evidence="14 15" key="2">
    <citation type="submission" date="2025-04" db="UniProtKB">
        <authorList>
            <consortium name="RefSeq"/>
        </authorList>
    </citation>
    <scope>IDENTIFICATION</scope>
    <source>
        <strain evidence="14 15">S238N-H82</strain>
        <tissue evidence="14 15">Testes</tissue>
    </source>
</reference>
<dbReference type="GO" id="GO:0016485">
    <property type="term" value="P:protein processing"/>
    <property type="evidence" value="ECO:0000318"/>
    <property type="project" value="GO_Central"/>
</dbReference>
<dbReference type="InterPro" id="IPR005078">
    <property type="entry name" value="Peptidase_C54"/>
</dbReference>
<dbReference type="PANTHER" id="PTHR22624">
    <property type="entry name" value="CYSTEINE PROTEASE ATG4"/>
    <property type="match status" value="1"/>
</dbReference>
<gene>
    <name evidence="14 15 16" type="primary">LOC118427414</name>
</gene>
<keyword evidence="7" id="KW-0788">Thiol protease</keyword>
<protein>
    <recommendedName>
        <fullName evidence="11">Cysteine protease</fullName>
        <ecNumber evidence="11">3.4.22.-</ecNumber>
    </recommendedName>
</protein>
<dbReference type="GO" id="GO:0034727">
    <property type="term" value="P:piecemeal microautophagy of the nucleus"/>
    <property type="evidence" value="ECO:0000318"/>
    <property type="project" value="GO_Central"/>
</dbReference>
<dbReference type="OrthoDB" id="2960936at2759"/>
<dbReference type="RefSeq" id="XP_035693099.1">
    <property type="nucleotide sequence ID" value="XM_035837206.1"/>
</dbReference>
<dbReference type="GeneID" id="118427414"/>
<dbReference type="EC" id="3.4.22.-" evidence="11"/>
<dbReference type="RefSeq" id="XP_035693102.1">
    <property type="nucleotide sequence ID" value="XM_035837209.1"/>
</dbReference>
<keyword evidence="3" id="KW-0813">Transport</keyword>
<comment type="catalytic activity">
    <reaction evidence="10">
        <text>[protein]-C-terminal L-amino acid-glycyl-phosphatidylethanolamide + H2O = [protein]-C-terminal L-amino acid-glycine + a 1,2-diacyl-sn-glycero-3-phosphoethanolamine</text>
        <dbReference type="Rhea" id="RHEA:67548"/>
        <dbReference type="Rhea" id="RHEA-COMP:17323"/>
        <dbReference type="Rhea" id="RHEA-COMP:17324"/>
        <dbReference type="ChEBI" id="CHEBI:15377"/>
        <dbReference type="ChEBI" id="CHEBI:64612"/>
        <dbReference type="ChEBI" id="CHEBI:172940"/>
        <dbReference type="ChEBI" id="CHEBI:172941"/>
    </reaction>
    <physiologicalReaction direction="left-to-right" evidence="10">
        <dbReference type="Rhea" id="RHEA:67549"/>
    </physiologicalReaction>
</comment>
<dbReference type="Pfam" id="PF03416">
    <property type="entry name" value="Peptidase_C54"/>
    <property type="match status" value="1"/>
</dbReference>
<dbReference type="InterPro" id="IPR038765">
    <property type="entry name" value="Papain-like_cys_pep_sf"/>
</dbReference>
<evidence type="ECO:0000256" key="2">
    <source>
        <dbReference type="ARBA" id="ARBA00010958"/>
    </source>
</evidence>
<evidence type="ECO:0000256" key="10">
    <source>
        <dbReference type="ARBA" id="ARBA00029362"/>
    </source>
</evidence>
<dbReference type="GO" id="GO:0000045">
    <property type="term" value="P:autophagosome assembly"/>
    <property type="evidence" value="ECO:0000318"/>
    <property type="project" value="GO_Central"/>
</dbReference>
<evidence type="ECO:0000256" key="8">
    <source>
        <dbReference type="ARBA" id="ARBA00022927"/>
    </source>
</evidence>
<evidence type="ECO:0000256" key="1">
    <source>
        <dbReference type="ARBA" id="ARBA00004496"/>
    </source>
</evidence>
<dbReference type="KEGG" id="bfo:118427414"/>
<evidence type="ECO:0000313" key="16">
    <source>
        <dbReference type="RefSeq" id="XP_035693102.1"/>
    </source>
</evidence>
<keyword evidence="5 11" id="KW-0645">Protease</keyword>
<evidence type="ECO:0000256" key="11">
    <source>
        <dbReference type="RuleBase" id="RU363115"/>
    </source>
</evidence>
<evidence type="ECO:0000256" key="5">
    <source>
        <dbReference type="ARBA" id="ARBA00022670"/>
    </source>
</evidence>
<keyword evidence="6 11" id="KW-0378">Hydrolase</keyword>
<dbReference type="OMA" id="PDETFHC"/>
<dbReference type="GO" id="GO:0000423">
    <property type="term" value="P:mitophagy"/>
    <property type="evidence" value="ECO:0000318"/>
    <property type="project" value="GO_Central"/>
</dbReference>
<dbReference type="GO" id="GO:0004197">
    <property type="term" value="F:cysteine-type endopeptidase activity"/>
    <property type="evidence" value="ECO:0000318"/>
    <property type="project" value="GO_Central"/>
</dbReference>
<accession>A0A9J7M2Q6</accession>
<evidence type="ECO:0000256" key="9">
    <source>
        <dbReference type="ARBA" id="ARBA00023006"/>
    </source>
</evidence>
<dbReference type="GO" id="GO:0019786">
    <property type="term" value="F:protein-phosphatidylethanolamide deconjugating activity"/>
    <property type="evidence" value="ECO:0000318"/>
    <property type="project" value="GO_Central"/>
</dbReference>
<dbReference type="AlphaFoldDB" id="A0A9J7M2Q6"/>
<evidence type="ECO:0000256" key="3">
    <source>
        <dbReference type="ARBA" id="ARBA00022448"/>
    </source>
</evidence>
<keyword evidence="9 11" id="KW-0072">Autophagy</keyword>
<feature type="domain" description="Peptidase C54 catalytic" evidence="12">
    <location>
        <begin position="49"/>
        <end position="341"/>
    </location>
</feature>
<dbReference type="GO" id="GO:0015031">
    <property type="term" value="P:protein transport"/>
    <property type="evidence" value="ECO:0007669"/>
    <property type="project" value="UniProtKB-KW"/>
</dbReference>
<dbReference type="GO" id="GO:0035973">
    <property type="term" value="P:aggrephagy"/>
    <property type="evidence" value="ECO:0000318"/>
    <property type="project" value="GO_Central"/>
</dbReference>
<comment type="function">
    <text evidence="11">Cysteine protease that plays a key role in autophagy by mediating both proteolytic activation and delipidation of ATG8 family proteins.</text>
</comment>
<evidence type="ECO:0000256" key="7">
    <source>
        <dbReference type="ARBA" id="ARBA00022807"/>
    </source>
</evidence>
<keyword evidence="8 11" id="KW-0653">Protein transport</keyword>
<evidence type="ECO:0000259" key="12">
    <source>
        <dbReference type="Pfam" id="PF03416"/>
    </source>
</evidence>
<reference evidence="13" key="1">
    <citation type="journal article" date="2020" name="Nat. Ecol. Evol.">
        <title>Deeply conserved synteny resolves early events in vertebrate evolution.</title>
        <authorList>
            <person name="Simakov O."/>
            <person name="Marletaz F."/>
            <person name="Yue J.X."/>
            <person name="O'Connell B."/>
            <person name="Jenkins J."/>
            <person name="Brandt A."/>
            <person name="Calef R."/>
            <person name="Tung C.H."/>
            <person name="Huang T.K."/>
            <person name="Schmutz J."/>
            <person name="Satoh N."/>
            <person name="Yu J.K."/>
            <person name="Putnam N.H."/>
            <person name="Green R.E."/>
            <person name="Rokhsar D.S."/>
        </authorList>
    </citation>
    <scope>NUCLEOTIDE SEQUENCE [LARGE SCALE GENOMIC DNA]</scope>
    <source>
        <strain evidence="13">S238N-H82</strain>
    </source>
</reference>
<keyword evidence="13" id="KW-1185">Reference proteome</keyword>
<proteinExistence type="inferred from homology"/>
<evidence type="ECO:0000256" key="4">
    <source>
        <dbReference type="ARBA" id="ARBA00022490"/>
    </source>
</evidence>
<name>A0A9J7M2Q6_BRAFL</name>
<sequence length="406" mass="45983">MYSLIAAIWRPWEVCVTYEAGAIQFEEFPKTKEPAWILGVGYNTVKDRQELQNDISSRLWFTYRKNFTPIGGTGPMSDQGWGCMLRCGQMMLGQALICRHLGRDWRWKSAVYDNDYTKILQLFLDKKDSCYSIHQIAQMGVSEGKSVGQWFGPNTVAQVLKKLALFEDWSSLAIHVAMDNTVIIDDIKKLCRSARQPTPSQVTNSFLCNGVSAEQTSARSRSPALPWQPLMLIIPLRLGLSELNPVYTDCLKACFTLRQSLGMIGGKPNHAHYFIGYVGNSLVYLDPHTTQPAVELEGNVPIPDSSFHCTHPSRMNIQDLDPSIALGFFCQDEADFADLCENMRRLIIGQKTQNAMFEVVQSRPAHWPPYVLPTRPDGTKTDFTSLDYEQDIGDRQYDSDEEFEIL</sequence>